<name>A0A1R3H9E8_9ROSI</name>
<dbReference type="OrthoDB" id="10568481at2759"/>
<reference evidence="2" key="1">
    <citation type="submission" date="2013-09" db="EMBL/GenBank/DDBJ databases">
        <title>Corchorus olitorius genome sequencing.</title>
        <authorList>
            <person name="Alam M."/>
            <person name="Haque M.S."/>
            <person name="Islam M.S."/>
            <person name="Emdad E.M."/>
            <person name="Islam M.M."/>
            <person name="Ahmed B."/>
            <person name="Halim A."/>
            <person name="Hossen Q.M.M."/>
            <person name="Hossain M.Z."/>
            <person name="Ahmed R."/>
            <person name="Khan M.M."/>
            <person name="Islam R."/>
            <person name="Rashid M.M."/>
            <person name="Khan S.A."/>
            <person name="Rahman M.S."/>
            <person name="Alam M."/>
            <person name="Yahiya A.S."/>
            <person name="Khan M.S."/>
            <person name="Azam M.S."/>
            <person name="Haque T."/>
            <person name="Lashkar M.Z.H."/>
            <person name="Akhand A.I."/>
            <person name="Morshed G."/>
            <person name="Roy S."/>
            <person name="Uddin K.S."/>
            <person name="Rabeya T."/>
            <person name="Hossain A.S."/>
            <person name="Chowdhury A."/>
            <person name="Snigdha A.R."/>
            <person name="Mortoza M.S."/>
            <person name="Matin S.A."/>
            <person name="Hoque S.M.E."/>
            <person name="Islam M.K."/>
            <person name="Roy D.K."/>
            <person name="Haider R."/>
            <person name="Moosa M.M."/>
            <person name="Elias S.M."/>
            <person name="Hasan A.M."/>
            <person name="Jahan S."/>
            <person name="Shafiuddin M."/>
            <person name="Mahmood N."/>
            <person name="Shommy N.S."/>
        </authorList>
    </citation>
    <scope>NUCLEOTIDE SEQUENCE [LARGE SCALE GENOMIC DNA]</scope>
    <source>
        <strain evidence="2">cv. O-4</strain>
    </source>
</reference>
<dbReference type="Proteomes" id="UP000187203">
    <property type="component" value="Unassembled WGS sequence"/>
</dbReference>
<proteinExistence type="predicted"/>
<keyword evidence="2" id="KW-1185">Reference proteome</keyword>
<accession>A0A1R3H9E8</accession>
<evidence type="ECO:0000313" key="1">
    <source>
        <dbReference type="EMBL" id="OMO66955.1"/>
    </source>
</evidence>
<protein>
    <submittedName>
        <fullName evidence="1">Uncharacterized protein</fullName>
    </submittedName>
</protein>
<gene>
    <name evidence="1" type="ORF">COLO4_30268</name>
</gene>
<dbReference type="EMBL" id="AWUE01020694">
    <property type="protein sequence ID" value="OMO66955.1"/>
    <property type="molecule type" value="Genomic_DNA"/>
</dbReference>
<organism evidence="1 2">
    <name type="scientific">Corchorus olitorius</name>
    <dbReference type="NCBI Taxonomy" id="93759"/>
    <lineage>
        <taxon>Eukaryota</taxon>
        <taxon>Viridiplantae</taxon>
        <taxon>Streptophyta</taxon>
        <taxon>Embryophyta</taxon>
        <taxon>Tracheophyta</taxon>
        <taxon>Spermatophyta</taxon>
        <taxon>Magnoliopsida</taxon>
        <taxon>eudicotyledons</taxon>
        <taxon>Gunneridae</taxon>
        <taxon>Pentapetalae</taxon>
        <taxon>rosids</taxon>
        <taxon>malvids</taxon>
        <taxon>Malvales</taxon>
        <taxon>Malvaceae</taxon>
        <taxon>Grewioideae</taxon>
        <taxon>Apeibeae</taxon>
        <taxon>Corchorus</taxon>
    </lineage>
</organism>
<evidence type="ECO:0000313" key="2">
    <source>
        <dbReference type="Proteomes" id="UP000187203"/>
    </source>
</evidence>
<dbReference type="AlphaFoldDB" id="A0A1R3H9E8"/>
<sequence length="356" mass="39638">MPPKPQASSDELLSHLTVVVIAQLQALQASIDAKYSTFDAQYAALSTAISNRHFSLRDLHAQITSTLPPLLPTPSHNPFSLLLPHPSNGQIPTALGLSKIKVNLGILRDKNYLVFIEFRPSICFDQSPAFVSAHNLFAKIHKLVQWYVLNTKDHRVAYWVTKIQLCFKFFTQHIVALFWLIMVVVNSSISDGFGKVFSSANPKKIIFYGLAPVLVVSCLDSPPYQRASQVLMHSSSFKIVNLFIITNLCVLASKSKSLYGKAIKDYGIVIAMSFDRVKNGTTKFQKLNGDDMVHVQLRVDIFRCLNQFPIHGAPHALDRIWTSLGTYCNVALYVFNLEGKVGVKEKGNGMNMVSSP</sequence>
<comment type="caution">
    <text evidence="1">The sequence shown here is derived from an EMBL/GenBank/DDBJ whole genome shotgun (WGS) entry which is preliminary data.</text>
</comment>
<dbReference type="STRING" id="93759.A0A1R3H9E8"/>